<keyword evidence="1" id="KW-0732">Signal</keyword>
<accession>A0ABX3CHV3</accession>
<keyword evidence="3" id="KW-1185">Reference proteome</keyword>
<protein>
    <recommendedName>
        <fullName evidence="4">Porin domain-containing protein</fullName>
    </recommendedName>
</protein>
<evidence type="ECO:0000313" key="3">
    <source>
        <dbReference type="Proteomes" id="UP000180280"/>
    </source>
</evidence>
<dbReference type="SUPFAM" id="SSF56935">
    <property type="entry name" value="Porins"/>
    <property type="match status" value="1"/>
</dbReference>
<feature type="chain" id="PRO_5045932900" description="Porin domain-containing protein" evidence="1">
    <location>
        <begin position="24"/>
        <end position="413"/>
    </location>
</feature>
<dbReference type="RefSeq" id="WP_071111883.1">
    <property type="nucleotide sequence ID" value="NZ_MKCT01000001.1"/>
</dbReference>
<organism evidence="2 3">
    <name type="scientific">Chromobacterium sphagni</name>
    <dbReference type="NCBI Taxonomy" id="1903179"/>
    <lineage>
        <taxon>Bacteria</taxon>
        <taxon>Pseudomonadati</taxon>
        <taxon>Pseudomonadota</taxon>
        <taxon>Betaproteobacteria</taxon>
        <taxon>Neisseriales</taxon>
        <taxon>Chromobacteriaceae</taxon>
        <taxon>Chromobacterium</taxon>
    </lineage>
</organism>
<dbReference type="EMBL" id="MKCT01000001">
    <property type="protein sequence ID" value="OHX21935.1"/>
    <property type="molecule type" value="Genomic_DNA"/>
</dbReference>
<evidence type="ECO:0000313" key="2">
    <source>
        <dbReference type="EMBL" id="OHX21935.1"/>
    </source>
</evidence>
<sequence length="413" mass="45578">MTKTIVTAAAVGLWLAVAPPANADDGNNFNLLLETRQGENAHGTSALQAYRLQLDGIVEWNPQWKLKSSLVASNENQLDVGTYHEQPVHELLLNYSGQACTVNAGMQQVVWGQADRLRVLDVINPMNLRESYFGSWEHKRLPLAMVNTECGIGDNALQLLLIPQTRFNEDPSPAGRFWTPGIAGLLANKGIPVQSTSLPSEGRPADWNTGIQWSGRLRNIDYTLNAYHGWQPEKQLAPIPGPIPQFQSQAARYTLWGGSLTAPVGPLVARAEATRASHVTVYGTNALGLPAPADATQNTGLLALDYQAEPWFFNVQYFAQDTSADLSPGISGRQRMLTFGIRRSFLQDRGKVSLYSAYDIEHPASYLSLETSYDLNQNLQASLTLENFDGSELSFGRFRREKRAFVGLKYSLK</sequence>
<reference evidence="2 3" key="1">
    <citation type="submission" date="2016-09" db="EMBL/GenBank/DDBJ databases">
        <title>Chromobacterium muskegensis sp. nov., an insecticidal bacterium isolated from Sphagnum bogs.</title>
        <authorList>
            <person name="Sparks M.E."/>
            <person name="Blackburn M.B."/>
            <person name="Gundersen-Rindal D.E."/>
            <person name="Mitchell A."/>
            <person name="Farrar R."/>
            <person name="Kuhar D."/>
        </authorList>
    </citation>
    <scope>NUCLEOTIDE SEQUENCE [LARGE SCALE GENOMIC DNA]</scope>
    <source>
        <strain evidence="2 3">14B-1</strain>
    </source>
</reference>
<evidence type="ECO:0008006" key="4">
    <source>
        <dbReference type="Google" id="ProtNLM"/>
    </source>
</evidence>
<name>A0ABX3CHV3_9NEIS</name>
<comment type="caution">
    <text evidence="2">The sequence shown here is derived from an EMBL/GenBank/DDBJ whole genome shotgun (WGS) entry which is preliminary data.</text>
</comment>
<proteinExistence type="predicted"/>
<gene>
    <name evidence="2" type="ORF">BI344_05400</name>
</gene>
<feature type="signal peptide" evidence="1">
    <location>
        <begin position="1"/>
        <end position="23"/>
    </location>
</feature>
<dbReference type="Proteomes" id="UP000180280">
    <property type="component" value="Unassembled WGS sequence"/>
</dbReference>
<evidence type="ECO:0000256" key="1">
    <source>
        <dbReference type="SAM" id="SignalP"/>
    </source>
</evidence>